<comment type="caution">
    <text evidence="1">The sequence shown here is derived from an EMBL/GenBank/DDBJ whole genome shotgun (WGS) entry which is preliminary data.</text>
</comment>
<proteinExistence type="predicted"/>
<gene>
    <name evidence="1" type="ORF">V6N11_080128</name>
</gene>
<evidence type="ECO:0000313" key="2">
    <source>
        <dbReference type="Proteomes" id="UP001396334"/>
    </source>
</evidence>
<keyword evidence="2" id="KW-1185">Reference proteome</keyword>
<name>A0ABR1ZBE4_9ROSI</name>
<protein>
    <submittedName>
        <fullName evidence="1">Uncharacterized protein</fullName>
    </submittedName>
</protein>
<evidence type="ECO:0000313" key="1">
    <source>
        <dbReference type="EMBL" id="KAK8477594.1"/>
    </source>
</evidence>
<reference evidence="1 2" key="1">
    <citation type="journal article" date="2024" name="G3 (Bethesda)">
        <title>Genome assembly of Hibiscus sabdariffa L. provides insights into metabolisms of medicinal natural products.</title>
        <authorList>
            <person name="Kim T."/>
        </authorList>
    </citation>
    <scope>NUCLEOTIDE SEQUENCE [LARGE SCALE GENOMIC DNA]</scope>
    <source>
        <strain evidence="1">TK-2024</strain>
        <tissue evidence="1">Old leaves</tissue>
    </source>
</reference>
<dbReference type="EMBL" id="JBBPBN010001758">
    <property type="protein sequence ID" value="KAK8477594.1"/>
    <property type="molecule type" value="Genomic_DNA"/>
</dbReference>
<organism evidence="1 2">
    <name type="scientific">Hibiscus sabdariffa</name>
    <name type="common">roselle</name>
    <dbReference type="NCBI Taxonomy" id="183260"/>
    <lineage>
        <taxon>Eukaryota</taxon>
        <taxon>Viridiplantae</taxon>
        <taxon>Streptophyta</taxon>
        <taxon>Embryophyta</taxon>
        <taxon>Tracheophyta</taxon>
        <taxon>Spermatophyta</taxon>
        <taxon>Magnoliopsida</taxon>
        <taxon>eudicotyledons</taxon>
        <taxon>Gunneridae</taxon>
        <taxon>Pentapetalae</taxon>
        <taxon>rosids</taxon>
        <taxon>malvids</taxon>
        <taxon>Malvales</taxon>
        <taxon>Malvaceae</taxon>
        <taxon>Malvoideae</taxon>
        <taxon>Hibiscus</taxon>
    </lineage>
</organism>
<dbReference type="Proteomes" id="UP001396334">
    <property type="component" value="Unassembled WGS sequence"/>
</dbReference>
<accession>A0ABR1ZBE4</accession>
<sequence length="83" mass="9285">MISWAEPDVEKAVIRNGLIMLVERGYCRPVALEPAELRGLPYQGLLSPTINKALISSRRVLNRGRPNPYPCERAESPSPRSNL</sequence>